<dbReference type="InterPro" id="IPR011650">
    <property type="entry name" value="Peptidase_M20_dimer"/>
</dbReference>
<organism evidence="4">
    <name type="scientific">uncultured Alphaproteobacteria bacterium</name>
    <dbReference type="NCBI Taxonomy" id="91750"/>
    <lineage>
        <taxon>Bacteria</taxon>
        <taxon>Pseudomonadati</taxon>
        <taxon>Pseudomonadota</taxon>
        <taxon>Alphaproteobacteria</taxon>
        <taxon>environmental samples</taxon>
    </lineage>
</organism>
<name>A0A212J108_9PROT</name>
<dbReference type="GO" id="GO:0047980">
    <property type="term" value="F:hippurate hydrolase activity"/>
    <property type="evidence" value="ECO:0007669"/>
    <property type="project" value="UniProtKB-EC"/>
</dbReference>
<accession>A0A212J108</accession>
<dbReference type="AlphaFoldDB" id="A0A212J108"/>
<evidence type="ECO:0000259" key="3">
    <source>
        <dbReference type="Pfam" id="PF07687"/>
    </source>
</evidence>
<evidence type="ECO:0000256" key="1">
    <source>
        <dbReference type="ARBA" id="ARBA00022801"/>
    </source>
</evidence>
<dbReference type="GO" id="GO:0050118">
    <property type="term" value="F:N-acetyldiaminopimelate deacetylase activity"/>
    <property type="evidence" value="ECO:0007669"/>
    <property type="project" value="UniProtKB-ARBA"/>
</dbReference>
<reference evidence="4" key="1">
    <citation type="submission" date="2016-04" db="EMBL/GenBank/DDBJ databases">
        <authorList>
            <person name="Evans L.H."/>
            <person name="Alamgir A."/>
            <person name="Owens N."/>
            <person name="Weber N.D."/>
            <person name="Virtaneva K."/>
            <person name="Barbian K."/>
            <person name="Babar A."/>
            <person name="Rosenke K."/>
        </authorList>
    </citation>
    <scope>NUCLEOTIDE SEQUENCE</scope>
    <source>
        <strain evidence="4">86</strain>
    </source>
</reference>
<feature type="binding site" evidence="2">
    <location>
        <position position="163"/>
    </location>
    <ligand>
        <name>Mn(2+)</name>
        <dbReference type="ChEBI" id="CHEBI:29035"/>
        <label>2</label>
    </ligand>
</feature>
<keyword evidence="2" id="KW-0479">Metal-binding</keyword>
<keyword evidence="2" id="KW-0464">Manganese</keyword>
<dbReference type="SUPFAM" id="SSF53187">
    <property type="entry name" value="Zn-dependent exopeptidases"/>
    <property type="match status" value="1"/>
</dbReference>
<feature type="binding site" evidence="2">
    <location>
        <position position="102"/>
    </location>
    <ligand>
        <name>Mn(2+)</name>
        <dbReference type="ChEBI" id="CHEBI:29035"/>
        <label>2</label>
    </ligand>
</feature>
<evidence type="ECO:0000313" key="4">
    <source>
        <dbReference type="EMBL" id="SBV93110.1"/>
    </source>
</evidence>
<dbReference type="Gene3D" id="3.40.630.10">
    <property type="entry name" value="Zn peptidases"/>
    <property type="match status" value="1"/>
</dbReference>
<dbReference type="EMBL" id="FLUO01000001">
    <property type="protein sequence ID" value="SBV93110.1"/>
    <property type="molecule type" value="Genomic_DNA"/>
</dbReference>
<keyword evidence="1 4" id="KW-0378">Hydrolase</keyword>
<evidence type="ECO:0000256" key="2">
    <source>
        <dbReference type="PIRSR" id="PIRSR005962-1"/>
    </source>
</evidence>
<dbReference type="Pfam" id="PF01546">
    <property type="entry name" value="Peptidase_M20"/>
    <property type="match status" value="1"/>
</dbReference>
<dbReference type="InterPro" id="IPR017439">
    <property type="entry name" value="Amidohydrolase"/>
</dbReference>
<gene>
    <name evidence="4" type="primary">hipO</name>
    <name evidence="4" type="ORF">KL86APRO_10343</name>
</gene>
<dbReference type="InterPro" id="IPR002933">
    <property type="entry name" value="Peptidase_M20"/>
</dbReference>
<dbReference type="InterPro" id="IPR036264">
    <property type="entry name" value="Bact_exopeptidase_dim_dom"/>
</dbReference>
<dbReference type="NCBIfam" id="TIGR01891">
    <property type="entry name" value="amidohydrolases"/>
    <property type="match status" value="1"/>
</dbReference>
<dbReference type="FunFam" id="3.30.70.360:FF:000001">
    <property type="entry name" value="N-acetyldiaminopimelate deacetylase"/>
    <property type="match status" value="1"/>
</dbReference>
<proteinExistence type="predicted"/>
<protein>
    <submittedName>
        <fullName evidence="4">Hippurate hydrolase</fullName>
        <ecNumber evidence="4">3.5.1.32</ecNumber>
    </submittedName>
</protein>
<feature type="binding site" evidence="2">
    <location>
        <position position="104"/>
    </location>
    <ligand>
        <name>Mn(2+)</name>
        <dbReference type="ChEBI" id="CHEBI:29035"/>
        <label>2</label>
    </ligand>
</feature>
<dbReference type="PANTHER" id="PTHR11014:SF63">
    <property type="entry name" value="METALLOPEPTIDASE, PUTATIVE (AFU_ORTHOLOGUE AFUA_6G09600)-RELATED"/>
    <property type="match status" value="1"/>
</dbReference>
<dbReference type="Pfam" id="PF07687">
    <property type="entry name" value="M20_dimer"/>
    <property type="match status" value="1"/>
</dbReference>
<dbReference type="PANTHER" id="PTHR11014">
    <property type="entry name" value="PEPTIDASE M20 FAMILY MEMBER"/>
    <property type="match status" value="1"/>
</dbReference>
<dbReference type="EC" id="3.5.1.32" evidence="4"/>
<dbReference type="GO" id="GO:0046872">
    <property type="term" value="F:metal ion binding"/>
    <property type="evidence" value="ECO:0007669"/>
    <property type="project" value="UniProtKB-KW"/>
</dbReference>
<feature type="binding site" evidence="2">
    <location>
        <position position="137"/>
    </location>
    <ligand>
        <name>Mn(2+)</name>
        <dbReference type="ChEBI" id="CHEBI:29035"/>
        <label>2</label>
    </ligand>
</feature>
<dbReference type="GO" id="GO:0019877">
    <property type="term" value="P:diaminopimelate biosynthetic process"/>
    <property type="evidence" value="ECO:0007669"/>
    <property type="project" value="UniProtKB-ARBA"/>
</dbReference>
<feature type="binding site" evidence="2">
    <location>
        <position position="363"/>
    </location>
    <ligand>
        <name>Mn(2+)</name>
        <dbReference type="ChEBI" id="CHEBI:29035"/>
        <label>2</label>
    </ligand>
</feature>
<dbReference type="SUPFAM" id="SSF55031">
    <property type="entry name" value="Bacterial exopeptidase dimerisation domain"/>
    <property type="match status" value="1"/>
</dbReference>
<feature type="domain" description="Peptidase M20 dimerisation" evidence="3">
    <location>
        <begin position="188"/>
        <end position="281"/>
    </location>
</feature>
<dbReference type="CDD" id="cd05666">
    <property type="entry name" value="M20_Acy1-like"/>
    <property type="match status" value="1"/>
</dbReference>
<sequence length="393" mass="41310">MTDWQDRFRTLAEEAAVVRRHLHAHPELAFEEFETAKFVAEKLAASGYEVRTGIGGTGVVGTLRAGGGSRTLGLRADMDALPIEEATGLPYASRTPGKMHACGHDGHTAMLLGAAAHLAATRNFDGTVHLIFQPAEEGKAGARRMMDDGLFEAFPCDAVYGLHNWPDLPVGRFNYRPGPMMASNDRITVRVLGKGAHGSAPHTGCDPIVAAASIVVMLQSVVGRNVDPLDAAVVSVTAVNAGSAFNIIPQSAEMKLSIRTLDPAVRTAVNARVRELIAAQAQALGCRAEIVAAPGPYPVLVNDAEATEAARDAARALFGADAVFELARPVLGSEDFAFMLEEQRGAYFLLGSGAPGAPAAALHNPAYDFNDAALLPGIAFWAGLVETLLAPSK</sequence>
<comment type="cofactor">
    <cofactor evidence="2">
        <name>Mn(2+)</name>
        <dbReference type="ChEBI" id="CHEBI:29035"/>
    </cofactor>
    <text evidence="2">The Mn(2+) ion enhances activity.</text>
</comment>
<dbReference type="PIRSF" id="PIRSF005962">
    <property type="entry name" value="Pept_M20D_amidohydro"/>
    <property type="match status" value="1"/>
</dbReference>
<dbReference type="Gene3D" id="3.30.70.360">
    <property type="match status" value="1"/>
</dbReference>